<name>A0A968KTQ4_9SPIO</name>
<protein>
    <submittedName>
        <fullName evidence="2">Uncharacterized protein</fullName>
    </submittedName>
</protein>
<keyword evidence="1" id="KW-0732">Signal</keyword>
<accession>A0A968KTQ4</accession>
<keyword evidence="3" id="KW-1185">Reference proteome</keyword>
<reference evidence="2 3" key="1">
    <citation type="submission" date="2020-03" db="EMBL/GenBank/DDBJ databases">
        <title>Spirochaetal bacteria isolated from arthropods constitute a novel genus Entomospira genus novum within the order Spirochaetales.</title>
        <authorList>
            <person name="Grana-Miraglia L."/>
            <person name="Sikutova S."/>
            <person name="Fingerle V."/>
            <person name="Sing A."/>
            <person name="Castillo-Ramirez S."/>
            <person name="Margos G."/>
            <person name="Rudolf I."/>
        </authorList>
    </citation>
    <scope>NUCLEOTIDE SEQUENCE [LARGE SCALE GENOMIC DNA]</scope>
    <source>
        <strain evidence="2 3">BR193</strain>
    </source>
</reference>
<dbReference type="AlphaFoldDB" id="A0A968KTQ4"/>
<dbReference type="EMBL" id="JAATLJ010000001">
    <property type="protein sequence ID" value="NIZ40576.1"/>
    <property type="molecule type" value="Genomic_DNA"/>
</dbReference>
<gene>
    <name evidence="2" type="ORF">HCT14_03495</name>
</gene>
<evidence type="ECO:0000256" key="1">
    <source>
        <dbReference type="SAM" id="SignalP"/>
    </source>
</evidence>
<feature type="chain" id="PRO_5037743413" evidence="1">
    <location>
        <begin position="26"/>
        <end position="162"/>
    </location>
</feature>
<organism evidence="2 3">
    <name type="scientific">Entomospira entomophila</name>
    <dbReference type="NCBI Taxonomy" id="2719988"/>
    <lineage>
        <taxon>Bacteria</taxon>
        <taxon>Pseudomonadati</taxon>
        <taxon>Spirochaetota</taxon>
        <taxon>Spirochaetia</taxon>
        <taxon>Spirochaetales</taxon>
        <taxon>Spirochaetaceae</taxon>
        <taxon>Entomospira</taxon>
    </lineage>
</organism>
<comment type="caution">
    <text evidence="2">The sequence shown here is derived from an EMBL/GenBank/DDBJ whole genome shotgun (WGS) entry which is preliminary data.</text>
</comment>
<dbReference type="Proteomes" id="UP000711995">
    <property type="component" value="Unassembled WGS sequence"/>
</dbReference>
<dbReference type="RefSeq" id="WP_167700168.1">
    <property type="nucleotide sequence ID" value="NZ_CP118174.1"/>
</dbReference>
<feature type="signal peptide" evidence="1">
    <location>
        <begin position="1"/>
        <end position="25"/>
    </location>
</feature>
<evidence type="ECO:0000313" key="2">
    <source>
        <dbReference type="EMBL" id="NIZ40576.1"/>
    </source>
</evidence>
<evidence type="ECO:0000313" key="3">
    <source>
        <dbReference type="Proteomes" id="UP000711995"/>
    </source>
</evidence>
<sequence length="162" mass="18468">MVTSKNFWLTLIALLLPLASLPADSLDIQLNTYLRALRQHRITAFPTQGQFLQVNDTVRPFRRHSGGITLITQGNELSQQITEIRICILNPLDRLQRQRWLNILIASLAIFSREESDIQRMLAIQRTLEQGSFQLNHLLLTSGKESCGQYIHIESAKSSSSR</sequence>
<proteinExistence type="predicted"/>